<comment type="caution">
    <text evidence="7">The sequence shown here is derived from an EMBL/GenBank/DDBJ whole genome shotgun (WGS) entry which is preliminary data.</text>
</comment>
<dbReference type="PANTHER" id="PTHR11863">
    <property type="entry name" value="STEROL DESATURASE"/>
    <property type="match status" value="1"/>
</dbReference>
<sequence length="301" mass="34930">MCRAPPRQGAPGVASWACAAWLWVLIVSWPLALRTRYERVFPAEWYAETEPGERPRALGLLLGLFAVAWGHVFVVAYQYARWRGSRVFGPLVKVQPNEERTYEFSEGVATHLFQPEGFVVLGLYLSATWLCGWMPRSYYRFDGGIEWAKVAMCLLVQDALQFAMHRLEHSVSPSFYKSSHKPHHRFTNPRTFDAFNGSLADTLLMILVPLFATAWIVRCNVWSYMTFGTLYANWLVLIHSEYHHLWDPVFLMLKFGTAADHHVHHKLFIKNYGHLFMYWDLMCGTYKDPRGVRVFHPKNVL</sequence>
<dbReference type="EMBL" id="JAQMWT010000156">
    <property type="protein sequence ID" value="KAJ8608982.1"/>
    <property type="molecule type" value="Genomic_DNA"/>
</dbReference>
<dbReference type="InterPro" id="IPR006694">
    <property type="entry name" value="Fatty_acid_hydroxylase"/>
</dbReference>
<dbReference type="GO" id="GO:0016491">
    <property type="term" value="F:oxidoreductase activity"/>
    <property type="evidence" value="ECO:0007669"/>
    <property type="project" value="InterPro"/>
</dbReference>
<keyword evidence="2 5" id="KW-0812">Transmembrane</keyword>
<dbReference type="Pfam" id="PF04116">
    <property type="entry name" value="FA_hydroxylase"/>
    <property type="match status" value="1"/>
</dbReference>
<evidence type="ECO:0000256" key="2">
    <source>
        <dbReference type="ARBA" id="ARBA00022692"/>
    </source>
</evidence>
<gene>
    <name evidence="7" type="ORF">CTAYLR_008970</name>
</gene>
<comment type="subcellular location">
    <subcellularLocation>
        <location evidence="1">Membrane</location>
    </subcellularLocation>
</comment>
<feature type="transmembrane region" description="Helical" evidence="5">
    <location>
        <begin position="194"/>
        <end position="215"/>
    </location>
</feature>
<keyword evidence="4 5" id="KW-0472">Membrane</keyword>
<feature type="transmembrane region" description="Helical" evidence="5">
    <location>
        <begin position="57"/>
        <end position="77"/>
    </location>
</feature>
<proteinExistence type="predicted"/>
<keyword evidence="8" id="KW-1185">Reference proteome</keyword>
<protein>
    <recommendedName>
        <fullName evidence="6">Fatty acid hydroxylase domain-containing protein</fullName>
    </recommendedName>
</protein>
<feature type="transmembrane region" description="Helical" evidence="5">
    <location>
        <begin position="12"/>
        <end position="32"/>
    </location>
</feature>
<evidence type="ECO:0000256" key="3">
    <source>
        <dbReference type="ARBA" id="ARBA00022989"/>
    </source>
</evidence>
<accession>A0AAD7UL01</accession>
<reference evidence="7" key="1">
    <citation type="submission" date="2023-01" db="EMBL/GenBank/DDBJ databases">
        <title>Metagenome sequencing of chrysophaentin producing Chrysophaeum taylorii.</title>
        <authorList>
            <person name="Davison J."/>
            <person name="Bewley C."/>
        </authorList>
    </citation>
    <scope>NUCLEOTIDE SEQUENCE</scope>
    <source>
        <strain evidence="7">NIES-1699</strain>
    </source>
</reference>
<name>A0AAD7UL01_9STRA</name>
<dbReference type="Proteomes" id="UP001230188">
    <property type="component" value="Unassembled WGS sequence"/>
</dbReference>
<dbReference type="GO" id="GO:0005506">
    <property type="term" value="F:iron ion binding"/>
    <property type="evidence" value="ECO:0007669"/>
    <property type="project" value="InterPro"/>
</dbReference>
<dbReference type="AlphaFoldDB" id="A0AAD7UL01"/>
<evidence type="ECO:0000256" key="1">
    <source>
        <dbReference type="ARBA" id="ARBA00004370"/>
    </source>
</evidence>
<evidence type="ECO:0000259" key="6">
    <source>
        <dbReference type="Pfam" id="PF04116"/>
    </source>
</evidence>
<dbReference type="GO" id="GO:0016020">
    <property type="term" value="C:membrane"/>
    <property type="evidence" value="ECO:0007669"/>
    <property type="project" value="UniProtKB-SubCell"/>
</dbReference>
<evidence type="ECO:0000313" key="8">
    <source>
        <dbReference type="Proteomes" id="UP001230188"/>
    </source>
</evidence>
<evidence type="ECO:0000313" key="7">
    <source>
        <dbReference type="EMBL" id="KAJ8608982.1"/>
    </source>
</evidence>
<feature type="domain" description="Fatty acid hydroxylase" evidence="6">
    <location>
        <begin position="151"/>
        <end position="285"/>
    </location>
</feature>
<keyword evidence="3 5" id="KW-1133">Transmembrane helix</keyword>
<dbReference type="InterPro" id="IPR050307">
    <property type="entry name" value="Sterol_Desaturase_Related"/>
</dbReference>
<evidence type="ECO:0000256" key="4">
    <source>
        <dbReference type="ARBA" id="ARBA00023136"/>
    </source>
</evidence>
<evidence type="ECO:0000256" key="5">
    <source>
        <dbReference type="SAM" id="Phobius"/>
    </source>
</evidence>
<dbReference type="GO" id="GO:0008610">
    <property type="term" value="P:lipid biosynthetic process"/>
    <property type="evidence" value="ECO:0007669"/>
    <property type="project" value="InterPro"/>
</dbReference>
<organism evidence="7 8">
    <name type="scientific">Chrysophaeum taylorii</name>
    <dbReference type="NCBI Taxonomy" id="2483200"/>
    <lineage>
        <taxon>Eukaryota</taxon>
        <taxon>Sar</taxon>
        <taxon>Stramenopiles</taxon>
        <taxon>Ochrophyta</taxon>
        <taxon>Pelagophyceae</taxon>
        <taxon>Pelagomonadales</taxon>
        <taxon>Pelagomonadaceae</taxon>
        <taxon>Chrysophaeum</taxon>
    </lineage>
</organism>